<dbReference type="PANTHER" id="PTHR48111:SF22">
    <property type="entry name" value="REGULATOR OF RPOS"/>
    <property type="match status" value="1"/>
</dbReference>
<sequence length="239" mass="27938">MKTVLLLTNQLHLALKISSAGNKRNIFINNVSQFDKVTSLLDSYDFAAFIIDLNLWKTTTAALKSIDSLKQDYNVPFVVFKDTLTNDEQSAIYEHHLDDFVYQPIDAEEIIIRTIHWINNYAKFSINKNKKKKKDIKTFNNFVVNLKNFKIIYNDVDLELTPKEFHLMYFLIQQSNQVLSREQIFNGVWKSDNDGDSYIPSRIVDIHISHLRDKINEVKKDDNVNIETVRGFGYLLKNK</sequence>
<feature type="domain" description="OmpR/PhoB-type" evidence="7">
    <location>
        <begin position="134"/>
        <end position="238"/>
    </location>
</feature>
<evidence type="ECO:0000313" key="8">
    <source>
        <dbReference type="EMBL" id="MCK8624299.1"/>
    </source>
</evidence>
<evidence type="ECO:0000313" key="9">
    <source>
        <dbReference type="Proteomes" id="UP001522905"/>
    </source>
</evidence>
<keyword evidence="4 6" id="KW-0238">DNA-binding</keyword>
<dbReference type="PROSITE" id="PS51755">
    <property type="entry name" value="OMPR_PHOB"/>
    <property type="match status" value="1"/>
</dbReference>
<evidence type="ECO:0000256" key="5">
    <source>
        <dbReference type="ARBA" id="ARBA00023163"/>
    </source>
</evidence>
<keyword evidence="3" id="KW-0805">Transcription regulation</keyword>
<reference evidence="8 9" key="1">
    <citation type="submission" date="2021-11" db="EMBL/GenBank/DDBJ databases">
        <title>Comparative genomics of bee honey and flower isolates.</title>
        <authorList>
            <person name="Bechtner J.D."/>
            <person name="Gallus M.K."/>
            <person name="Ehrmann M."/>
        </authorList>
    </citation>
    <scope>NUCLEOTIDE SEQUENCE [LARGE SCALE GENOMIC DNA]</scope>
    <source>
        <strain evidence="8 9">M161</strain>
    </source>
</reference>
<dbReference type="InterPro" id="IPR001867">
    <property type="entry name" value="OmpR/PhoB-type_DNA-bd"/>
</dbReference>
<evidence type="ECO:0000256" key="1">
    <source>
        <dbReference type="ARBA" id="ARBA00022553"/>
    </source>
</evidence>
<protein>
    <submittedName>
        <fullName evidence="8">Response regulator transcription factor</fullName>
    </submittedName>
</protein>
<accession>A0ABT0I100</accession>
<evidence type="ECO:0000259" key="7">
    <source>
        <dbReference type="PROSITE" id="PS51755"/>
    </source>
</evidence>
<organism evidence="8 9">
    <name type="scientific">Apilactobacillus xinyiensis</name>
    <dbReference type="NCBI Taxonomy" id="2841032"/>
    <lineage>
        <taxon>Bacteria</taxon>
        <taxon>Bacillati</taxon>
        <taxon>Bacillota</taxon>
        <taxon>Bacilli</taxon>
        <taxon>Lactobacillales</taxon>
        <taxon>Lactobacillaceae</taxon>
        <taxon>Apilactobacillus</taxon>
    </lineage>
</organism>
<keyword evidence="5" id="KW-0804">Transcription</keyword>
<evidence type="ECO:0000256" key="4">
    <source>
        <dbReference type="ARBA" id="ARBA00023125"/>
    </source>
</evidence>
<dbReference type="CDD" id="cd00383">
    <property type="entry name" value="trans_reg_C"/>
    <property type="match status" value="1"/>
</dbReference>
<dbReference type="SUPFAM" id="SSF46894">
    <property type="entry name" value="C-terminal effector domain of the bipartite response regulators"/>
    <property type="match status" value="1"/>
</dbReference>
<keyword evidence="1" id="KW-0597">Phosphoprotein</keyword>
<comment type="caution">
    <text evidence="8">The sequence shown here is derived from an EMBL/GenBank/DDBJ whole genome shotgun (WGS) entry which is preliminary data.</text>
</comment>
<dbReference type="SMART" id="SM00862">
    <property type="entry name" value="Trans_reg_C"/>
    <property type="match status" value="1"/>
</dbReference>
<dbReference type="InterPro" id="IPR016032">
    <property type="entry name" value="Sig_transdc_resp-reg_C-effctor"/>
</dbReference>
<evidence type="ECO:0000256" key="6">
    <source>
        <dbReference type="PROSITE-ProRule" id="PRU01091"/>
    </source>
</evidence>
<dbReference type="Gene3D" id="1.10.10.10">
    <property type="entry name" value="Winged helix-like DNA-binding domain superfamily/Winged helix DNA-binding domain"/>
    <property type="match status" value="1"/>
</dbReference>
<feature type="DNA-binding region" description="OmpR/PhoB-type" evidence="6">
    <location>
        <begin position="134"/>
        <end position="238"/>
    </location>
</feature>
<evidence type="ECO:0000256" key="2">
    <source>
        <dbReference type="ARBA" id="ARBA00023012"/>
    </source>
</evidence>
<proteinExistence type="predicted"/>
<keyword evidence="9" id="KW-1185">Reference proteome</keyword>
<keyword evidence="2" id="KW-0902">Two-component regulatory system</keyword>
<dbReference type="InterPro" id="IPR036388">
    <property type="entry name" value="WH-like_DNA-bd_sf"/>
</dbReference>
<dbReference type="Pfam" id="PF00486">
    <property type="entry name" value="Trans_reg_C"/>
    <property type="match status" value="1"/>
</dbReference>
<gene>
    <name evidence="8" type="ORF">LNP07_02060</name>
</gene>
<dbReference type="InterPro" id="IPR039420">
    <property type="entry name" value="WalR-like"/>
</dbReference>
<dbReference type="PANTHER" id="PTHR48111">
    <property type="entry name" value="REGULATOR OF RPOS"/>
    <property type="match status" value="1"/>
</dbReference>
<evidence type="ECO:0000256" key="3">
    <source>
        <dbReference type="ARBA" id="ARBA00023015"/>
    </source>
</evidence>
<dbReference type="EMBL" id="JAJIAO010000002">
    <property type="protein sequence ID" value="MCK8624299.1"/>
    <property type="molecule type" value="Genomic_DNA"/>
</dbReference>
<dbReference type="Proteomes" id="UP001522905">
    <property type="component" value="Unassembled WGS sequence"/>
</dbReference>
<dbReference type="RefSeq" id="WP_248601507.1">
    <property type="nucleotide sequence ID" value="NZ_JAJIAO010000002.1"/>
</dbReference>
<name>A0ABT0I100_9LACO</name>